<dbReference type="AlphaFoldDB" id="A0A381XFN4"/>
<feature type="transmembrane region" description="Helical" evidence="1">
    <location>
        <begin position="74"/>
        <end position="93"/>
    </location>
</feature>
<organism evidence="2">
    <name type="scientific">marine metagenome</name>
    <dbReference type="NCBI Taxonomy" id="408172"/>
    <lineage>
        <taxon>unclassified sequences</taxon>
        <taxon>metagenomes</taxon>
        <taxon>ecological metagenomes</taxon>
    </lineage>
</organism>
<accession>A0A381XFN4</accession>
<keyword evidence="1" id="KW-0472">Membrane</keyword>
<name>A0A381XFN4_9ZZZZ</name>
<proteinExistence type="predicted"/>
<sequence>MLVGCGSIQKIAKGTAITATTATAGYVIAGPLGGLTGVAAGEVIGEVLVPAVAAVQIVEQVDTVWGLLARLGEVAGWIIGALLLVPLLLGYLIPSPHKKKE</sequence>
<keyword evidence="1" id="KW-0812">Transmembrane</keyword>
<protein>
    <submittedName>
        <fullName evidence="2">Uncharacterized protein</fullName>
    </submittedName>
</protein>
<evidence type="ECO:0000256" key="1">
    <source>
        <dbReference type="SAM" id="Phobius"/>
    </source>
</evidence>
<dbReference type="EMBL" id="UINC01014970">
    <property type="protein sequence ID" value="SVA63420.1"/>
    <property type="molecule type" value="Genomic_DNA"/>
</dbReference>
<keyword evidence="1" id="KW-1133">Transmembrane helix</keyword>
<gene>
    <name evidence="2" type="ORF">METZ01_LOCUS116274</name>
</gene>
<reference evidence="2" key="1">
    <citation type="submission" date="2018-05" db="EMBL/GenBank/DDBJ databases">
        <authorList>
            <person name="Lanie J.A."/>
            <person name="Ng W.-L."/>
            <person name="Kazmierczak K.M."/>
            <person name="Andrzejewski T.M."/>
            <person name="Davidsen T.M."/>
            <person name="Wayne K.J."/>
            <person name="Tettelin H."/>
            <person name="Glass J.I."/>
            <person name="Rusch D."/>
            <person name="Podicherti R."/>
            <person name="Tsui H.-C.T."/>
            <person name="Winkler M.E."/>
        </authorList>
    </citation>
    <scope>NUCLEOTIDE SEQUENCE</scope>
</reference>
<evidence type="ECO:0000313" key="2">
    <source>
        <dbReference type="EMBL" id="SVA63420.1"/>
    </source>
</evidence>